<dbReference type="AlphaFoldDB" id="A0A9P4JER0"/>
<keyword evidence="1" id="KW-0863">Zinc-finger</keyword>
<evidence type="ECO:0000259" key="3">
    <source>
        <dbReference type="PROSITE" id="PS50966"/>
    </source>
</evidence>
<dbReference type="EMBL" id="ML996081">
    <property type="protein sequence ID" value="KAF2157504.1"/>
    <property type="molecule type" value="Genomic_DNA"/>
</dbReference>
<feature type="compositionally biased region" description="Low complexity" evidence="2">
    <location>
        <begin position="60"/>
        <end position="72"/>
    </location>
</feature>
<proteinExistence type="predicted"/>
<name>A0A9P4JER0_9PEZI</name>
<dbReference type="GO" id="GO:0008270">
    <property type="term" value="F:zinc ion binding"/>
    <property type="evidence" value="ECO:0007669"/>
    <property type="project" value="UniProtKB-KW"/>
</dbReference>
<gene>
    <name evidence="4" type="ORF">K461DRAFT_264396</name>
</gene>
<accession>A0A9P4JER0</accession>
<evidence type="ECO:0000313" key="5">
    <source>
        <dbReference type="Proteomes" id="UP000799439"/>
    </source>
</evidence>
<comment type="caution">
    <text evidence="4">The sequence shown here is derived from an EMBL/GenBank/DDBJ whole genome shotgun (WGS) entry which is preliminary data.</text>
</comment>
<reference evidence="4" key="1">
    <citation type="journal article" date="2020" name="Stud. Mycol.">
        <title>101 Dothideomycetes genomes: a test case for predicting lifestyles and emergence of pathogens.</title>
        <authorList>
            <person name="Haridas S."/>
            <person name="Albert R."/>
            <person name="Binder M."/>
            <person name="Bloem J."/>
            <person name="Labutti K."/>
            <person name="Salamov A."/>
            <person name="Andreopoulos B."/>
            <person name="Baker S."/>
            <person name="Barry K."/>
            <person name="Bills G."/>
            <person name="Bluhm B."/>
            <person name="Cannon C."/>
            <person name="Castanera R."/>
            <person name="Culley D."/>
            <person name="Daum C."/>
            <person name="Ezra D."/>
            <person name="Gonzalez J."/>
            <person name="Henrissat B."/>
            <person name="Kuo A."/>
            <person name="Liang C."/>
            <person name="Lipzen A."/>
            <person name="Lutzoni F."/>
            <person name="Magnuson J."/>
            <person name="Mondo S."/>
            <person name="Nolan M."/>
            <person name="Ohm R."/>
            <person name="Pangilinan J."/>
            <person name="Park H.-J."/>
            <person name="Ramirez L."/>
            <person name="Alfaro M."/>
            <person name="Sun H."/>
            <person name="Tritt A."/>
            <person name="Yoshinaga Y."/>
            <person name="Zwiers L.-H."/>
            <person name="Turgeon B."/>
            <person name="Goodwin S."/>
            <person name="Spatafora J."/>
            <person name="Crous P."/>
            <person name="Grigoriev I."/>
        </authorList>
    </citation>
    <scope>NUCLEOTIDE SEQUENCE</scope>
    <source>
        <strain evidence="4">CBS 260.36</strain>
    </source>
</reference>
<dbReference type="OrthoDB" id="10631775at2759"/>
<feature type="domain" description="SWIM-type" evidence="3">
    <location>
        <begin position="133"/>
        <end position="168"/>
    </location>
</feature>
<keyword evidence="1" id="KW-0479">Metal-binding</keyword>
<keyword evidence="1" id="KW-0862">Zinc</keyword>
<organism evidence="4 5">
    <name type="scientific">Myriangium duriaei CBS 260.36</name>
    <dbReference type="NCBI Taxonomy" id="1168546"/>
    <lineage>
        <taxon>Eukaryota</taxon>
        <taxon>Fungi</taxon>
        <taxon>Dikarya</taxon>
        <taxon>Ascomycota</taxon>
        <taxon>Pezizomycotina</taxon>
        <taxon>Dothideomycetes</taxon>
        <taxon>Dothideomycetidae</taxon>
        <taxon>Myriangiales</taxon>
        <taxon>Myriangiaceae</taxon>
        <taxon>Myriangium</taxon>
    </lineage>
</organism>
<feature type="compositionally biased region" description="Basic and acidic residues" evidence="2">
    <location>
        <begin position="14"/>
        <end position="24"/>
    </location>
</feature>
<evidence type="ECO:0000256" key="2">
    <source>
        <dbReference type="SAM" id="MobiDB-lite"/>
    </source>
</evidence>
<keyword evidence="5" id="KW-1185">Reference proteome</keyword>
<evidence type="ECO:0000256" key="1">
    <source>
        <dbReference type="PROSITE-ProRule" id="PRU00325"/>
    </source>
</evidence>
<protein>
    <recommendedName>
        <fullName evidence="3">SWIM-type domain-containing protein</fullName>
    </recommendedName>
</protein>
<dbReference type="InterPro" id="IPR007527">
    <property type="entry name" value="Znf_SWIM"/>
</dbReference>
<dbReference type="Proteomes" id="UP000799439">
    <property type="component" value="Unassembled WGS sequence"/>
</dbReference>
<evidence type="ECO:0000313" key="4">
    <source>
        <dbReference type="EMBL" id="KAF2157504.1"/>
    </source>
</evidence>
<feature type="region of interest" description="Disordered" evidence="2">
    <location>
        <begin position="1"/>
        <end position="84"/>
    </location>
</feature>
<dbReference type="PROSITE" id="PS50966">
    <property type="entry name" value="ZF_SWIM"/>
    <property type="match status" value="1"/>
</dbReference>
<feature type="compositionally biased region" description="Basic residues" evidence="2">
    <location>
        <begin position="1"/>
        <end position="13"/>
    </location>
</feature>
<sequence>MAAARARRSRRLHAAREPRSERSHRPSPRPSISSSSTPHRHRYDSEDSEDHEGRASETQLRLSAASSRASSLRSDDLNPPGRTVYTFRHTTNSDKRAIRRARYKSNPQIIWHRQITHTDSTRPAFVFGVKAQYEVILSPAHTFNCSCVDRPSRATICEHIWAVQEALLEHSGRAGDVSQSTWRFDCQPTAKIGNLDSGASELVYELFERDRSHISRRLRLADFDGYHGDRLRDATKQLLCAISPSALLPSELFDDGTPDDLTEYVLLFCLEARRLTNRSLVFQRICYVLLNEAQSDPRIHLTLQSIASQDDIQSMLVRRLRSRLDAIFSPLDARQYSHGPSAHEPDLGALALKLQQLAHAIRTYDRTFSGASMISPSCRQELVELLLNAIERVIETEASPHAHGSGASLFERLIATPPGFALDALHGLSDVFAENQELRLRASLSVRALLRMRTPIEYISALKAIARLA</sequence>